<accession>A0A561DSQ1</accession>
<name>A0A561DSQ1_9BACI</name>
<comment type="caution">
    <text evidence="1">The sequence shown here is derived from an EMBL/GenBank/DDBJ whole genome shotgun (WGS) entry which is preliminary data.</text>
</comment>
<organism evidence="1 2">
    <name type="scientific">Neobacillus bataviensis</name>
    <dbReference type="NCBI Taxonomy" id="220685"/>
    <lineage>
        <taxon>Bacteria</taxon>
        <taxon>Bacillati</taxon>
        <taxon>Bacillota</taxon>
        <taxon>Bacilli</taxon>
        <taxon>Bacillales</taxon>
        <taxon>Bacillaceae</taxon>
        <taxon>Neobacillus</taxon>
    </lineage>
</organism>
<dbReference type="Proteomes" id="UP000319671">
    <property type="component" value="Unassembled WGS sequence"/>
</dbReference>
<dbReference type="AlphaFoldDB" id="A0A561DSQ1"/>
<dbReference type="RefSeq" id="WP_144563137.1">
    <property type="nucleotide sequence ID" value="NZ_VIVN01000002.1"/>
</dbReference>
<keyword evidence="2" id="KW-1185">Reference proteome</keyword>
<evidence type="ECO:0000313" key="1">
    <source>
        <dbReference type="EMBL" id="TWE06377.1"/>
    </source>
</evidence>
<protein>
    <submittedName>
        <fullName evidence="1">Uncharacterized protein</fullName>
    </submittedName>
</protein>
<sequence>MKSMHVCIKAIMTNGFETLLSIDFTKHNFSVMHLDNNISEIKYQNRGSMDVMEVFTDSIERVKSME</sequence>
<evidence type="ECO:0000313" key="2">
    <source>
        <dbReference type="Proteomes" id="UP000319671"/>
    </source>
</evidence>
<reference evidence="1 2" key="1">
    <citation type="submission" date="2019-06" db="EMBL/GenBank/DDBJ databases">
        <title>Sorghum-associated microbial communities from plants grown in Nebraska, USA.</title>
        <authorList>
            <person name="Schachtman D."/>
        </authorList>
    </citation>
    <scope>NUCLEOTIDE SEQUENCE [LARGE SCALE GENOMIC DNA]</scope>
    <source>
        <strain evidence="1 2">2482</strain>
    </source>
</reference>
<proteinExistence type="predicted"/>
<dbReference type="EMBL" id="VIVN01000002">
    <property type="protein sequence ID" value="TWE06377.1"/>
    <property type="molecule type" value="Genomic_DNA"/>
</dbReference>
<gene>
    <name evidence="1" type="ORF">FB550_102399</name>
</gene>